<feature type="domain" description="Fatty acid hydroxylase" evidence="2">
    <location>
        <begin position="169"/>
        <end position="214"/>
    </location>
</feature>
<dbReference type="RefSeq" id="XP_007810374.1">
    <property type="nucleotide sequence ID" value="XM_007812183.1"/>
</dbReference>
<keyword evidence="1" id="KW-0812">Transmembrane</keyword>
<dbReference type="GO" id="GO:0005506">
    <property type="term" value="F:iron ion binding"/>
    <property type="evidence" value="ECO:0007669"/>
    <property type="project" value="InterPro"/>
</dbReference>
<protein>
    <recommendedName>
        <fullName evidence="2">Fatty acid hydroxylase domain-containing protein</fullName>
    </recommendedName>
</protein>
<dbReference type="Proteomes" id="UP000002499">
    <property type="component" value="Unassembled WGS sequence"/>
</dbReference>
<evidence type="ECO:0000256" key="1">
    <source>
        <dbReference type="SAM" id="Phobius"/>
    </source>
</evidence>
<dbReference type="eggNOG" id="ENOG502RXPC">
    <property type="taxonomic scope" value="Eukaryota"/>
</dbReference>
<dbReference type="InterPro" id="IPR006694">
    <property type="entry name" value="Fatty_acid_hydroxylase"/>
</dbReference>
<proteinExistence type="predicted"/>
<evidence type="ECO:0000313" key="3">
    <source>
        <dbReference type="EMBL" id="EFY89825.1"/>
    </source>
</evidence>
<dbReference type="HOGENOM" id="CLU_041178_0_0_1"/>
<dbReference type="GO" id="GO:0008610">
    <property type="term" value="P:lipid biosynthetic process"/>
    <property type="evidence" value="ECO:0007669"/>
    <property type="project" value="InterPro"/>
</dbReference>
<sequence>MERNTKDSIKPTWRQKDHPEWTIHHWVYDIFDIHPVELDKAVPVHPKTDKVSYLNDWYQRRWILAHAFIPIALHHLYVVCRTLYSAAFNLSAIRELHLLRALGHRVGFVDGDVHGRDGVPDVSVSKVLYSLVLTSFVRPAFTVYISYITRNPPASMAFLWLPFEASCYGILLDFFFYCYHRLMHDVEGRWKFHCTHHLTKHPNPLLSLYADTKQEIFDIAGVPQSLISL</sequence>
<dbReference type="Pfam" id="PF04116">
    <property type="entry name" value="FA_hydroxylase"/>
    <property type="match status" value="1"/>
</dbReference>
<dbReference type="EMBL" id="GL698495">
    <property type="protein sequence ID" value="EFY89825.1"/>
    <property type="molecule type" value="Genomic_DNA"/>
</dbReference>
<dbReference type="GeneID" id="19248345"/>
<evidence type="ECO:0000259" key="2">
    <source>
        <dbReference type="Pfam" id="PF04116"/>
    </source>
</evidence>
<dbReference type="OMA" id="NCELMIE"/>
<feature type="transmembrane region" description="Helical" evidence="1">
    <location>
        <begin position="159"/>
        <end position="179"/>
    </location>
</feature>
<dbReference type="STRING" id="655827.E9E2D6"/>
<reference evidence="3 4" key="1">
    <citation type="journal article" date="2011" name="PLoS Genet.">
        <title>Genome sequencing and comparative transcriptomics of the model entomopathogenic fungi Metarhizium anisopliae and M. acridum.</title>
        <authorList>
            <person name="Gao Q."/>
            <person name="Jin K."/>
            <person name="Ying S.H."/>
            <person name="Zhang Y."/>
            <person name="Xiao G."/>
            <person name="Shang Y."/>
            <person name="Duan Z."/>
            <person name="Hu X."/>
            <person name="Xie X.Q."/>
            <person name="Zhou G."/>
            <person name="Peng G."/>
            <person name="Luo Z."/>
            <person name="Huang W."/>
            <person name="Wang B."/>
            <person name="Fang W."/>
            <person name="Wang S."/>
            <person name="Zhong Y."/>
            <person name="Ma L.J."/>
            <person name="St Leger R.J."/>
            <person name="Zhao G.P."/>
            <person name="Pei Y."/>
            <person name="Feng M.G."/>
            <person name="Xia Y."/>
            <person name="Wang C."/>
        </authorList>
    </citation>
    <scope>NUCLEOTIDE SEQUENCE [LARGE SCALE GENOMIC DNA]</scope>
    <source>
        <strain evidence="3 4">CQMa 102</strain>
    </source>
</reference>
<dbReference type="KEGG" id="maw:19248345"/>
<dbReference type="AlphaFoldDB" id="E9E2D6"/>
<keyword evidence="1" id="KW-1133">Transmembrane helix</keyword>
<dbReference type="OrthoDB" id="6354873at2759"/>
<keyword evidence="1" id="KW-0472">Membrane</keyword>
<organism evidence="4">
    <name type="scientific">Metarhizium acridum (strain CQMa 102)</name>
    <dbReference type="NCBI Taxonomy" id="655827"/>
    <lineage>
        <taxon>Eukaryota</taxon>
        <taxon>Fungi</taxon>
        <taxon>Dikarya</taxon>
        <taxon>Ascomycota</taxon>
        <taxon>Pezizomycotina</taxon>
        <taxon>Sordariomycetes</taxon>
        <taxon>Hypocreomycetidae</taxon>
        <taxon>Hypocreales</taxon>
        <taxon>Clavicipitaceae</taxon>
        <taxon>Metarhizium</taxon>
    </lineage>
</organism>
<dbReference type="GO" id="GO:0016491">
    <property type="term" value="F:oxidoreductase activity"/>
    <property type="evidence" value="ECO:0007669"/>
    <property type="project" value="InterPro"/>
</dbReference>
<dbReference type="InParanoid" id="E9E2D6"/>
<accession>E9E2D6</accession>
<gene>
    <name evidence="3" type="ORF">MAC_04034</name>
</gene>
<keyword evidence="4" id="KW-1185">Reference proteome</keyword>
<evidence type="ECO:0000313" key="4">
    <source>
        <dbReference type="Proteomes" id="UP000002499"/>
    </source>
</evidence>
<name>E9E2D6_METAQ</name>